<sequence length="567" mass="62659">MMNRLRYYVLCLMGAAGLVSCTKKMDFTYDNRINPGADAASSVRIVNLRGATELQIGEQQLTTFLRPNREGNYDETTTRGNRYFPENGRLGTTYTIPQSFVGADGIVRDIRMAGMGKSWSLALTRPFQMKDDFNNPTDYYYTFYGNPNAYKDSVFAVPRSVSSPANPERFKIRLLNLSSPGYRQEGPMTVTLADGTPVKGLENIAPDTYSDYVELPYGTYQFRVLDAKGNQLPGVGGSIQGLDIIDKDKSTIMMSAYELGADYSGYLNSGLTFANIKTYQPGGVYTIAVADLPNFKNLTNPGTGETSIAKTNGFRVINDFEPVNNTYARMQSINVMPGRKVKVQADNRPVGPLLAFGKTEDYSIYITGMHTLKLMDEAGNVLAEKTVQLMAADNISVWAYEDKDGKPAMSVVANNLSGVINNGGNGEDGTYTPQRIEYSSWLRFMNFAPDLPEVTFTANDGQPFYNATPSQHLKIGIPDIKAAYIRMNASFITNIMAYASSPDVLPGNWIRSIPVLKSRQFIANPALYKDEQPYSEPGVYTVALAGLIKSDKPEREKATMIIIKHNK</sequence>
<dbReference type="EMBL" id="RIAR02000001">
    <property type="protein sequence ID" value="NSL90861.1"/>
    <property type="molecule type" value="Genomic_DNA"/>
</dbReference>
<dbReference type="Proteomes" id="UP000281028">
    <property type="component" value="Unassembled WGS sequence"/>
</dbReference>
<gene>
    <name evidence="1" type="ORF">ECE50_028820</name>
</gene>
<comment type="caution">
    <text evidence="1">The sequence shown here is derived from an EMBL/GenBank/DDBJ whole genome shotgun (WGS) entry which is preliminary data.</text>
</comment>
<proteinExistence type="predicted"/>
<keyword evidence="2" id="KW-1185">Reference proteome</keyword>
<evidence type="ECO:0000313" key="2">
    <source>
        <dbReference type="Proteomes" id="UP000281028"/>
    </source>
</evidence>
<protein>
    <submittedName>
        <fullName evidence="1">DUF4397 domain-containing protein</fullName>
    </submittedName>
</protein>
<dbReference type="PROSITE" id="PS51257">
    <property type="entry name" value="PROKAR_LIPOPROTEIN"/>
    <property type="match status" value="1"/>
</dbReference>
<accession>A0A9Q5GV72</accession>
<dbReference type="AlphaFoldDB" id="A0A9Q5GV72"/>
<evidence type="ECO:0000313" key="1">
    <source>
        <dbReference type="EMBL" id="NSL90861.1"/>
    </source>
</evidence>
<reference evidence="1" key="1">
    <citation type="submission" date="2020-05" db="EMBL/GenBank/DDBJ databases">
        <title>Chitinophaga laudate sp. nov., isolated from a tropical peat swamp.</title>
        <authorList>
            <person name="Goh C.B.S."/>
            <person name="Lee M.S."/>
            <person name="Parimannan S."/>
            <person name="Pasbakhsh P."/>
            <person name="Yule C.M."/>
            <person name="Rajandas H."/>
            <person name="Loke S."/>
            <person name="Croft L."/>
            <person name="Tan J.B.L."/>
        </authorList>
    </citation>
    <scope>NUCLEOTIDE SEQUENCE</scope>
    <source>
        <strain evidence="1">Mgbs1</strain>
    </source>
</reference>
<dbReference type="OrthoDB" id="615056at2"/>
<name>A0A9Q5GV72_9BACT</name>
<organism evidence="1 2">
    <name type="scientific">Chitinophaga solisilvae</name>
    <dbReference type="NCBI Taxonomy" id="1233460"/>
    <lineage>
        <taxon>Bacteria</taxon>
        <taxon>Pseudomonadati</taxon>
        <taxon>Bacteroidota</taxon>
        <taxon>Chitinophagia</taxon>
        <taxon>Chitinophagales</taxon>
        <taxon>Chitinophagaceae</taxon>
        <taxon>Chitinophaga</taxon>
    </lineage>
</organism>